<dbReference type="AlphaFoldDB" id="A0A381XSC3"/>
<evidence type="ECO:0000259" key="6">
    <source>
        <dbReference type="SMART" id="SM00849"/>
    </source>
</evidence>
<dbReference type="GO" id="GO:0016787">
    <property type="term" value="F:hydrolase activity"/>
    <property type="evidence" value="ECO:0007669"/>
    <property type="project" value="UniProtKB-KW"/>
</dbReference>
<name>A0A381XSC3_9ZZZZ</name>
<feature type="domain" description="Metallo-beta-lactamase" evidence="6">
    <location>
        <begin position="52"/>
        <end position="212"/>
    </location>
</feature>
<evidence type="ECO:0000256" key="4">
    <source>
        <dbReference type="ARBA" id="ARBA00022833"/>
    </source>
</evidence>
<dbReference type="PANTHER" id="PTHR46233:SF3">
    <property type="entry name" value="HYDROXYACYLGLUTATHIONE HYDROLASE GLOC"/>
    <property type="match status" value="1"/>
</dbReference>
<proteinExistence type="predicted"/>
<evidence type="ECO:0000313" key="7">
    <source>
        <dbReference type="EMBL" id="SVA67706.1"/>
    </source>
</evidence>
<dbReference type="SMART" id="SM00849">
    <property type="entry name" value="Lactamase_B"/>
    <property type="match status" value="1"/>
</dbReference>
<dbReference type="InterPro" id="IPR036866">
    <property type="entry name" value="RibonucZ/Hydroxyglut_hydro"/>
</dbReference>
<dbReference type="InterPro" id="IPR051453">
    <property type="entry name" value="MBL_Glyoxalase_II"/>
</dbReference>
<dbReference type="GO" id="GO:0046872">
    <property type="term" value="F:metal ion binding"/>
    <property type="evidence" value="ECO:0007669"/>
    <property type="project" value="UniProtKB-KW"/>
</dbReference>
<gene>
    <name evidence="7" type="ORF">METZ01_LOCUS120560</name>
</gene>
<dbReference type="Gene3D" id="3.60.15.10">
    <property type="entry name" value="Ribonuclease Z/Hydroxyacylglutathione hydrolase-like"/>
    <property type="match status" value="1"/>
</dbReference>
<reference evidence="7" key="1">
    <citation type="submission" date="2018-05" db="EMBL/GenBank/DDBJ databases">
        <authorList>
            <person name="Lanie J.A."/>
            <person name="Ng W.-L."/>
            <person name="Kazmierczak K.M."/>
            <person name="Andrzejewski T.M."/>
            <person name="Davidsen T.M."/>
            <person name="Wayne K.J."/>
            <person name="Tettelin H."/>
            <person name="Glass J.I."/>
            <person name="Rusch D."/>
            <person name="Podicherti R."/>
            <person name="Tsui H.-C.T."/>
            <person name="Winkler M.E."/>
        </authorList>
    </citation>
    <scope>NUCLEOTIDE SEQUENCE</scope>
</reference>
<evidence type="ECO:0000256" key="1">
    <source>
        <dbReference type="ARBA" id="ARBA00001947"/>
    </source>
</evidence>
<dbReference type="SUPFAM" id="SSF56281">
    <property type="entry name" value="Metallo-hydrolase/oxidoreductase"/>
    <property type="match status" value="1"/>
</dbReference>
<feature type="region of interest" description="Disordered" evidence="5">
    <location>
        <begin position="1"/>
        <end position="24"/>
    </location>
</feature>
<evidence type="ECO:0000256" key="5">
    <source>
        <dbReference type="SAM" id="MobiDB-lite"/>
    </source>
</evidence>
<keyword evidence="3" id="KW-0378">Hydrolase</keyword>
<keyword evidence="2" id="KW-0479">Metal-binding</keyword>
<sequence length="233" mass="25672">MDNNEKPEQIPSSPFSSPCSHTDHPKTGVPGVSLHYCDTQSEIHRIVVGDLDNNVFFLRCRETGESVLIDAANEHDKLLDLCKALNVKTVLETHGHWDHIQAVPAIREAGYEVGVTNADAEMLPSYDYLLEDQSVIEIGRLRLHTIMTPGHTPGSICFRLEDSPILFSGDTLFPGGPGTTEFEGGDFEQIIQSIDNRLFSQLPPETLVLPGHGNDTTIANESPSLDEWAARGW</sequence>
<protein>
    <recommendedName>
        <fullName evidence="6">Metallo-beta-lactamase domain-containing protein</fullName>
    </recommendedName>
</protein>
<dbReference type="PANTHER" id="PTHR46233">
    <property type="entry name" value="HYDROXYACYLGLUTATHIONE HYDROLASE GLOC"/>
    <property type="match status" value="1"/>
</dbReference>
<comment type="cofactor">
    <cofactor evidence="1">
        <name>Zn(2+)</name>
        <dbReference type="ChEBI" id="CHEBI:29105"/>
    </cofactor>
</comment>
<dbReference type="EMBL" id="UINC01016221">
    <property type="protein sequence ID" value="SVA67706.1"/>
    <property type="molecule type" value="Genomic_DNA"/>
</dbReference>
<feature type="compositionally biased region" description="Polar residues" evidence="5">
    <location>
        <begin position="10"/>
        <end position="20"/>
    </location>
</feature>
<dbReference type="Pfam" id="PF00753">
    <property type="entry name" value="Lactamase_B"/>
    <property type="match status" value="1"/>
</dbReference>
<dbReference type="CDD" id="cd06262">
    <property type="entry name" value="metallo-hydrolase-like_MBL-fold"/>
    <property type="match status" value="1"/>
</dbReference>
<dbReference type="InterPro" id="IPR001279">
    <property type="entry name" value="Metallo-B-lactamas"/>
</dbReference>
<evidence type="ECO:0000256" key="3">
    <source>
        <dbReference type="ARBA" id="ARBA00022801"/>
    </source>
</evidence>
<organism evidence="7">
    <name type="scientific">marine metagenome</name>
    <dbReference type="NCBI Taxonomy" id="408172"/>
    <lineage>
        <taxon>unclassified sequences</taxon>
        <taxon>metagenomes</taxon>
        <taxon>ecological metagenomes</taxon>
    </lineage>
</organism>
<evidence type="ECO:0000256" key="2">
    <source>
        <dbReference type="ARBA" id="ARBA00022723"/>
    </source>
</evidence>
<keyword evidence="4" id="KW-0862">Zinc</keyword>
<accession>A0A381XSC3</accession>